<dbReference type="Proteomes" id="UP001066276">
    <property type="component" value="Chromosome 8"/>
</dbReference>
<dbReference type="AlphaFoldDB" id="A0AAV7NQ60"/>
<name>A0AAV7NQ60_PLEWA</name>
<evidence type="ECO:0000313" key="2">
    <source>
        <dbReference type="EMBL" id="KAJ1117626.1"/>
    </source>
</evidence>
<dbReference type="EMBL" id="JANPWB010000012">
    <property type="protein sequence ID" value="KAJ1117626.1"/>
    <property type="molecule type" value="Genomic_DNA"/>
</dbReference>
<proteinExistence type="predicted"/>
<sequence length="84" mass="9466">MLRRSGPHQEQSRAPAEHQQRGVLSGHRRTTSYGRQATRHEGRHATRTAASRARLLKATAPAMRLRSPARRFRRRPGPLGHSAV</sequence>
<comment type="caution">
    <text evidence="2">The sequence shown here is derived from an EMBL/GenBank/DDBJ whole genome shotgun (WGS) entry which is preliminary data.</text>
</comment>
<gene>
    <name evidence="2" type="ORF">NDU88_005823</name>
</gene>
<feature type="compositionally biased region" description="Low complexity" evidence="1">
    <location>
        <begin position="47"/>
        <end position="66"/>
    </location>
</feature>
<protein>
    <submittedName>
        <fullName evidence="2">Uncharacterized protein</fullName>
    </submittedName>
</protein>
<evidence type="ECO:0000256" key="1">
    <source>
        <dbReference type="SAM" id="MobiDB-lite"/>
    </source>
</evidence>
<reference evidence="2" key="1">
    <citation type="journal article" date="2022" name="bioRxiv">
        <title>Sequencing and chromosome-scale assembly of the giantPleurodeles waltlgenome.</title>
        <authorList>
            <person name="Brown T."/>
            <person name="Elewa A."/>
            <person name="Iarovenko S."/>
            <person name="Subramanian E."/>
            <person name="Araus A.J."/>
            <person name="Petzold A."/>
            <person name="Susuki M."/>
            <person name="Suzuki K.-i.T."/>
            <person name="Hayashi T."/>
            <person name="Toyoda A."/>
            <person name="Oliveira C."/>
            <person name="Osipova E."/>
            <person name="Leigh N.D."/>
            <person name="Simon A."/>
            <person name="Yun M.H."/>
        </authorList>
    </citation>
    <scope>NUCLEOTIDE SEQUENCE</scope>
    <source>
        <strain evidence="2">20211129_DDA</strain>
        <tissue evidence="2">Liver</tissue>
    </source>
</reference>
<feature type="region of interest" description="Disordered" evidence="1">
    <location>
        <begin position="1"/>
        <end position="84"/>
    </location>
</feature>
<accession>A0AAV7NQ60</accession>
<keyword evidence="3" id="KW-1185">Reference proteome</keyword>
<evidence type="ECO:0000313" key="3">
    <source>
        <dbReference type="Proteomes" id="UP001066276"/>
    </source>
</evidence>
<feature type="compositionally biased region" description="Basic residues" evidence="1">
    <location>
        <begin position="67"/>
        <end position="76"/>
    </location>
</feature>
<organism evidence="2 3">
    <name type="scientific">Pleurodeles waltl</name>
    <name type="common">Iberian ribbed newt</name>
    <dbReference type="NCBI Taxonomy" id="8319"/>
    <lineage>
        <taxon>Eukaryota</taxon>
        <taxon>Metazoa</taxon>
        <taxon>Chordata</taxon>
        <taxon>Craniata</taxon>
        <taxon>Vertebrata</taxon>
        <taxon>Euteleostomi</taxon>
        <taxon>Amphibia</taxon>
        <taxon>Batrachia</taxon>
        <taxon>Caudata</taxon>
        <taxon>Salamandroidea</taxon>
        <taxon>Salamandridae</taxon>
        <taxon>Pleurodelinae</taxon>
        <taxon>Pleurodeles</taxon>
    </lineage>
</organism>